<dbReference type="EMBL" id="JBHSMS010000051">
    <property type="protein sequence ID" value="MFC5512660.1"/>
    <property type="molecule type" value="Genomic_DNA"/>
</dbReference>
<sequence>MNDKNNPLQPQQSPRCGAKTRSGMPCRTATVRGKKRCRMHGGNSPGAPRGNQNALKSGAYTSAAKAQRRDARVVLKRLRELIAEIEKLV</sequence>
<feature type="region of interest" description="Disordered" evidence="1">
    <location>
        <begin position="1"/>
        <end position="68"/>
    </location>
</feature>
<dbReference type="Proteomes" id="UP001596031">
    <property type="component" value="Unassembled WGS sequence"/>
</dbReference>
<gene>
    <name evidence="2" type="ORF">ACFPOU_16200</name>
</gene>
<evidence type="ECO:0000313" key="2">
    <source>
        <dbReference type="EMBL" id="MFC5512660.1"/>
    </source>
</evidence>
<keyword evidence="3" id="KW-1185">Reference proteome</keyword>
<protein>
    <submittedName>
        <fullName evidence="2">HGGxSTG domain-containing protein</fullName>
    </submittedName>
</protein>
<dbReference type="InterPro" id="IPR047675">
    <property type="entry name" value="Putative_zinc-bd"/>
</dbReference>
<evidence type="ECO:0000313" key="3">
    <source>
        <dbReference type="Proteomes" id="UP001596031"/>
    </source>
</evidence>
<dbReference type="NCBIfam" id="NF041373">
    <property type="entry name" value="HGG_STG"/>
    <property type="match status" value="1"/>
</dbReference>
<accession>A0ABW0PIZ6</accession>
<comment type="caution">
    <text evidence="2">The sequence shown here is derived from an EMBL/GenBank/DDBJ whole genome shotgun (WGS) entry which is preliminary data.</text>
</comment>
<organism evidence="2 3">
    <name type="scientific">Massilia jejuensis</name>
    <dbReference type="NCBI Taxonomy" id="648894"/>
    <lineage>
        <taxon>Bacteria</taxon>
        <taxon>Pseudomonadati</taxon>
        <taxon>Pseudomonadota</taxon>
        <taxon>Betaproteobacteria</taxon>
        <taxon>Burkholderiales</taxon>
        <taxon>Oxalobacteraceae</taxon>
        <taxon>Telluria group</taxon>
        <taxon>Massilia</taxon>
    </lineage>
</organism>
<name>A0ABW0PIZ6_9BURK</name>
<evidence type="ECO:0000256" key="1">
    <source>
        <dbReference type="SAM" id="MobiDB-lite"/>
    </source>
</evidence>
<proteinExistence type="predicted"/>
<dbReference type="RefSeq" id="WP_304599203.1">
    <property type="nucleotide sequence ID" value="NZ_JBHSMS010000051.1"/>
</dbReference>
<feature type="compositionally biased region" description="Polar residues" evidence="1">
    <location>
        <begin position="1"/>
        <end position="14"/>
    </location>
</feature>
<reference evidence="3" key="1">
    <citation type="journal article" date="2019" name="Int. J. Syst. Evol. Microbiol.">
        <title>The Global Catalogue of Microorganisms (GCM) 10K type strain sequencing project: providing services to taxonomists for standard genome sequencing and annotation.</title>
        <authorList>
            <consortium name="The Broad Institute Genomics Platform"/>
            <consortium name="The Broad Institute Genome Sequencing Center for Infectious Disease"/>
            <person name="Wu L."/>
            <person name="Ma J."/>
        </authorList>
    </citation>
    <scope>NUCLEOTIDE SEQUENCE [LARGE SCALE GENOMIC DNA]</scope>
    <source>
        <strain evidence="3">CCUG 38813</strain>
    </source>
</reference>